<gene>
    <name evidence="2" type="ORF">F5878DRAFT_671187</name>
</gene>
<comment type="caution">
    <text evidence="2">The sequence shown here is derived from an EMBL/GenBank/DDBJ whole genome shotgun (WGS) entry which is preliminary data.</text>
</comment>
<name>A0AA38NWU2_9AGAR</name>
<proteinExistence type="predicted"/>
<dbReference type="AlphaFoldDB" id="A0AA38NWU2"/>
<dbReference type="EMBL" id="MU807086">
    <property type="protein sequence ID" value="KAJ3832089.1"/>
    <property type="molecule type" value="Genomic_DNA"/>
</dbReference>
<evidence type="ECO:0000256" key="1">
    <source>
        <dbReference type="SAM" id="MobiDB-lite"/>
    </source>
</evidence>
<sequence length="120" mass="13534">MVSSIPGNYTSIQMLPDDQKFNGKNYVSFKSIMLPTGRLKGLNLYWEGKVNNPENTPSPYPPTTPTPMNDPNPSPLEYELRESVAFLTLWNNIKNPDGLGIPHGLTSQKLWAYLEECYEA</sequence>
<dbReference type="Proteomes" id="UP001163846">
    <property type="component" value="Unassembled WGS sequence"/>
</dbReference>
<reference evidence="2" key="1">
    <citation type="submission" date="2022-08" db="EMBL/GenBank/DDBJ databases">
        <authorList>
            <consortium name="DOE Joint Genome Institute"/>
            <person name="Min B."/>
            <person name="Riley R."/>
            <person name="Sierra-Patev S."/>
            <person name="Naranjo-Ortiz M."/>
            <person name="Looney B."/>
            <person name="Konkel Z."/>
            <person name="Slot J.C."/>
            <person name="Sakamoto Y."/>
            <person name="Steenwyk J.L."/>
            <person name="Rokas A."/>
            <person name="Carro J."/>
            <person name="Camarero S."/>
            <person name="Ferreira P."/>
            <person name="Molpeceres G."/>
            <person name="Ruiz-Duenas F.J."/>
            <person name="Serrano A."/>
            <person name="Henrissat B."/>
            <person name="Drula E."/>
            <person name="Hughes K.W."/>
            <person name="Mata J.L."/>
            <person name="Ishikawa N.K."/>
            <person name="Vargas-Isla R."/>
            <person name="Ushijima S."/>
            <person name="Smith C.A."/>
            <person name="Ahrendt S."/>
            <person name="Andreopoulos W."/>
            <person name="He G."/>
            <person name="Labutti K."/>
            <person name="Lipzen A."/>
            <person name="Ng V."/>
            <person name="Sandor L."/>
            <person name="Barry K."/>
            <person name="Martinez A.T."/>
            <person name="Xiao Y."/>
            <person name="Gibbons J.G."/>
            <person name="Terashima K."/>
            <person name="Hibbett D.S."/>
            <person name="Grigoriev I.V."/>
        </authorList>
    </citation>
    <scope>NUCLEOTIDE SEQUENCE</scope>
    <source>
        <strain evidence="2">TFB9207</strain>
    </source>
</reference>
<evidence type="ECO:0000313" key="3">
    <source>
        <dbReference type="Proteomes" id="UP001163846"/>
    </source>
</evidence>
<keyword evidence="3" id="KW-1185">Reference proteome</keyword>
<organism evidence="2 3">
    <name type="scientific">Lentinula raphanica</name>
    <dbReference type="NCBI Taxonomy" id="153919"/>
    <lineage>
        <taxon>Eukaryota</taxon>
        <taxon>Fungi</taxon>
        <taxon>Dikarya</taxon>
        <taxon>Basidiomycota</taxon>
        <taxon>Agaricomycotina</taxon>
        <taxon>Agaricomycetes</taxon>
        <taxon>Agaricomycetidae</taxon>
        <taxon>Agaricales</taxon>
        <taxon>Marasmiineae</taxon>
        <taxon>Omphalotaceae</taxon>
        <taxon>Lentinula</taxon>
    </lineage>
</organism>
<accession>A0AA38NWU2</accession>
<evidence type="ECO:0000313" key="2">
    <source>
        <dbReference type="EMBL" id="KAJ3832089.1"/>
    </source>
</evidence>
<protein>
    <submittedName>
        <fullName evidence="2">Uncharacterized protein</fullName>
    </submittedName>
</protein>
<feature type="region of interest" description="Disordered" evidence="1">
    <location>
        <begin position="50"/>
        <end position="75"/>
    </location>
</feature>
<feature type="compositionally biased region" description="Pro residues" evidence="1">
    <location>
        <begin position="56"/>
        <end position="74"/>
    </location>
</feature>